<dbReference type="SUPFAM" id="SSF53756">
    <property type="entry name" value="UDP-Glycosyltransferase/glycogen phosphorylase"/>
    <property type="match status" value="1"/>
</dbReference>
<evidence type="ECO:0000313" key="1">
    <source>
        <dbReference type="EMBL" id="NGP17509.1"/>
    </source>
</evidence>
<accession>A0A6M1SC64</accession>
<organism evidence="1 2">
    <name type="scientific">Devosia aurantiaca</name>
    <dbReference type="NCBI Taxonomy" id="2714858"/>
    <lineage>
        <taxon>Bacteria</taxon>
        <taxon>Pseudomonadati</taxon>
        <taxon>Pseudomonadota</taxon>
        <taxon>Alphaproteobacteria</taxon>
        <taxon>Hyphomicrobiales</taxon>
        <taxon>Devosiaceae</taxon>
        <taxon>Devosia</taxon>
    </lineage>
</organism>
<gene>
    <name evidence="1" type="ORF">G5575_07405</name>
</gene>
<reference evidence="1 2" key="1">
    <citation type="submission" date="2020-02" db="EMBL/GenBank/DDBJ databases">
        <authorList>
            <person name="Khan S.A."/>
            <person name="Jeon C.O."/>
            <person name="Chun B.H."/>
        </authorList>
    </citation>
    <scope>NUCLEOTIDE SEQUENCE [LARGE SCALE GENOMIC DNA]</scope>
    <source>
        <strain evidence="1 2">H239</strain>
    </source>
</reference>
<dbReference type="RefSeq" id="WP_164533683.1">
    <property type="nucleotide sequence ID" value="NZ_JAALFG010000001.1"/>
</dbReference>
<dbReference type="AlphaFoldDB" id="A0A6M1SC64"/>
<dbReference type="PANTHER" id="PTHR46656">
    <property type="entry name" value="PUTATIVE-RELATED"/>
    <property type="match status" value="1"/>
</dbReference>
<dbReference type="Proteomes" id="UP000474802">
    <property type="component" value="Unassembled WGS sequence"/>
</dbReference>
<proteinExistence type="predicted"/>
<evidence type="ECO:0000313" key="2">
    <source>
        <dbReference type="Proteomes" id="UP000474802"/>
    </source>
</evidence>
<dbReference type="PANTHER" id="PTHR46656:SF3">
    <property type="entry name" value="PUTATIVE-RELATED"/>
    <property type="match status" value="1"/>
</dbReference>
<comment type="caution">
    <text evidence="1">The sequence shown here is derived from an EMBL/GenBank/DDBJ whole genome shotgun (WGS) entry which is preliminary data.</text>
</comment>
<keyword evidence="2" id="KW-1185">Reference proteome</keyword>
<dbReference type="EMBL" id="JAALFG010000001">
    <property type="protein sequence ID" value="NGP17509.1"/>
    <property type="molecule type" value="Genomic_DNA"/>
</dbReference>
<name>A0A6M1SC64_9HYPH</name>
<reference evidence="1 2" key="2">
    <citation type="submission" date="2020-03" db="EMBL/GenBank/DDBJ databases">
        <title>Devosia chinhatensis sp. nov., isolated from a hexachlorocyclohexane (HCH) dump site in India.</title>
        <authorList>
            <person name="Kumar M."/>
            <person name="Lal R."/>
        </authorList>
    </citation>
    <scope>NUCLEOTIDE SEQUENCE [LARGE SCALE GENOMIC DNA]</scope>
    <source>
        <strain evidence="1 2">H239</strain>
    </source>
</reference>
<sequence length="251" mass="28821">MKIRYISWADNTGYAVAAKSYLFAFYRAGQNISWTPMLPNKHGYSPSSELQLGDSVLAGLLAKGGDYDLMVIHTVPEYYAPWVAEARSKGKRVLGYTVWELERLPDHWPAILNQLDAVVVPCSWNVEVFRHSGVTVPIHVVPHLSQFGDLPGQVLREADYRWLPATATSPDRFMFYSIGHWSNRKAPNLVVQAFLRAFGANDPVSLLVKTSRNDVTRWHRHWRNAFRRRHPSPMLELRRMLKDREPLLQSL</sequence>
<evidence type="ECO:0008006" key="3">
    <source>
        <dbReference type="Google" id="ProtNLM"/>
    </source>
</evidence>
<protein>
    <recommendedName>
        <fullName evidence="3">Glycosyltransferase family 1 protein</fullName>
    </recommendedName>
</protein>